<evidence type="ECO:0000256" key="2">
    <source>
        <dbReference type="ARBA" id="ARBA00007977"/>
    </source>
</evidence>
<dbReference type="PANTHER" id="PTHR30106:SF2">
    <property type="entry name" value="UPF0324 INNER MEMBRANE PROTEIN YEIH"/>
    <property type="match status" value="1"/>
</dbReference>
<dbReference type="Proteomes" id="UP001302316">
    <property type="component" value="Unassembled WGS sequence"/>
</dbReference>
<keyword evidence="9" id="KW-1185">Reference proteome</keyword>
<evidence type="ECO:0000256" key="4">
    <source>
        <dbReference type="ARBA" id="ARBA00022692"/>
    </source>
</evidence>
<dbReference type="InterPro" id="IPR018383">
    <property type="entry name" value="UPF0324_pro"/>
</dbReference>
<evidence type="ECO:0000256" key="6">
    <source>
        <dbReference type="ARBA" id="ARBA00023136"/>
    </source>
</evidence>
<feature type="transmembrane region" description="Helical" evidence="7">
    <location>
        <begin position="12"/>
        <end position="29"/>
    </location>
</feature>
<name>A0AAP6JDJ2_9GAMM</name>
<gene>
    <name evidence="8" type="ORF">VCB98_04145</name>
</gene>
<feature type="transmembrane region" description="Helical" evidence="7">
    <location>
        <begin position="36"/>
        <end position="55"/>
    </location>
</feature>
<evidence type="ECO:0000256" key="7">
    <source>
        <dbReference type="SAM" id="Phobius"/>
    </source>
</evidence>
<evidence type="ECO:0000313" key="9">
    <source>
        <dbReference type="Proteomes" id="UP001302316"/>
    </source>
</evidence>
<evidence type="ECO:0000256" key="1">
    <source>
        <dbReference type="ARBA" id="ARBA00004651"/>
    </source>
</evidence>
<dbReference type="RefSeq" id="WP_346050634.1">
    <property type="nucleotide sequence ID" value="NZ_JAYGII010000005.1"/>
</dbReference>
<dbReference type="Pfam" id="PF03601">
    <property type="entry name" value="Cons_hypoth698"/>
    <property type="match status" value="1"/>
</dbReference>
<feature type="transmembrane region" description="Helical" evidence="7">
    <location>
        <begin position="61"/>
        <end position="82"/>
    </location>
</feature>
<protein>
    <submittedName>
        <fullName evidence="8">Sulfate exporter family transporter</fullName>
    </submittedName>
</protein>
<keyword evidence="4 7" id="KW-0812">Transmembrane</keyword>
<comment type="caution">
    <text evidence="8">The sequence shown here is derived from an EMBL/GenBank/DDBJ whole genome shotgun (WGS) entry which is preliminary data.</text>
</comment>
<dbReference type="AlphaFoldDB" id="A0AAP6JDJ2"/>
<feature type="transmembrane region" description="Helical" evidence="7">
    <location>
        <begin position="94"/>
        <end position="118"/>
    </location>
</feature>
<keyword evidence="6 7" id="KW-0472">Membrane</keyword>
<evidence type="ECO:0000256" key="3">
    <source>
        <dbReference type="ARBA" id="ARBA00022475"/>
    </source>
</evidence>
<dbReference type="GO" id="GO:0005886">
    <property type="term" value="C:plasma membrane"/>
    <property type="evidence" value="ECO:0007669"/>
    <property type="project" value="UniProtKB-SubCell"/>
</dbReference>
<reference evidence="8 9" key="1">
    <citation type="submission" date="2023-12" db="EMBL/GenBank/DDBJ databases">
        <title>Whole-genome sequencing of halo(alkali)philic microorganisms from hypersaline lakes.</title>
        <authorList>
            <person name="Sorokin D.Y."/>
            <person name="Merkel A.Y."/>
            <person name="Messina E."/>
            <person name="Yakimov M."/>
        </authorList>
    </citation>
    <scope>NUCLEOTIDE SEQUENCE [LARGE SCALE GENOMIC DNA]</scope>
    <source>
        <strain evidence="8 9">AB-CW1</strain>
    </source>
</reference>
<organism evidence="8 9">
    <name type="scientific">Natronospira elongata</name>
    <dbReference type="NCBI Taxonomy" id="3110268"/>
    <lineage>
        <taxon>Bacteria</taxon>
        <taxon>Pseudomonadati</taxon>
        <taxon>Pseudomonadota</taxon>
        <taxon>Gammaproteobacteria</taxon>
        <taxon>Natronospirales</taxon>
        <taxon>Natronospiraceae</taxon>
        <taxon>Natronospira</taxon>
    </lineage>
</organism>
<feature type="transmembrane region" description="Helical" evidence="7">
    <location>
        <begin position="225"/>
        <end position="243"/>
    </location>
</feature>
<keyword evidence="3" id="KW-1003">Cell membrane</keyword>
<keyword evidence="5 7" id="KW-1133">Transmembrane helix</keyword>
<feature type="transmembrane region" description="Helical" evidence="7">
    <location>
        <begin position="154"/>
        <end position="175"/>
    </location>
</feature>
<dbReference type="EMBL" id="JAYGII010000005">
    <property type="protein sequence ID" value="MEA5445008.1"/>
    <property type="molecule type" value="Genomic_DNA"/>
</dbReference>
<comment type="subcellular location">
    <subcellularLocation>
        <location evidence="1">Cell membrane</location>
        <topology evidence="1">Multi-pass membrane protein</topology>
    </subcellularLocation>
</comment>
<feature type="transmembrane region" description="Helical" evidence="7">
    <location>
        <begin position="124"/>
        <end position="147"/>
    </location>
</feature>
<feature type="transmembrane region" description="Helical" evidence="7">
    <location>
        <begin position="255"/>
        <end position="272"/>
    </location>
</feature>
<feature type="transmembrane region" description="Helical" evidence="7">
    <location>
        <begin position="322"/>
        <end position="344"/>
    </location>
</feature>
<sequence>MSVSLPPSLPGLLPLFAIALLASLLTAILGTSLPWLPLSPILLGILAGMALAPVAQQRPTWSSGIALAAGPLLKLAVVLIGLRLSLAELATTGMAALPVVLGAIIVGLGVSALLGRILGVSGRLTALLGVGTAICGASAIGATAPALRARADEIAYAIACVAMFGLAATLVYPPLFQWLLGDSLRVGLALGGAIHDTAQVMGAAAFHENIFQTEGTVEAATVSKLLRNLSMVAVIPLVVMLASKPGDGPGRLPKPPLFIGLFLLMVMVRSAGDLWLEGAWLENWQALLSLAAHLSAFLFIMAMAALGLGVRVSVLRSQGGRPALVAIGAAILVGMTVLLLSYLLV</sequence>
<dbReference type="PANTHER" id="PTHR30106">
    <property type="entry name" value="INNER MEMBRANE PROTEIN YEIH-RELATED"/>
    <property type="match status" value="1"/>
</dbReference>
<feature type="transmembrane region" description="Helical" evidence="7">
    <location>
        <begin position="284"/>
        <end position="310"/>
    </location>
</feature>
<proteinExistence type="inferred from homology"/>
<accession>A0AAP6JDJ2</accession>
<evidence type="ECO:0000313" key="8">
    <source>
        <dbReference type="EMBL" id="MEA5445008.1"/>
    </source>
</evidence>
<evidence type="ECO:0000256" key="5">
    <source>
        <dbReference type="ARBA" id="ARBA00022989"/>
    </source>
</evidence>
<comment type="similarity">
    <text evidence="2">Belongs to the UPF0324 family.</text>
</comment>